<evidence type="ECO:0000256" key="1">
    <source>
        <dbReference type="SAM" id="MobiDB-lite"/>
    </source>
</evidence>
<dbReference type="Proteomes" id="UP000290560">
    <property type="component" value="Unassembled WGS sequence"/>
</dbReference>
<name>A0A445MMQ5_ENSVE</name>
<dbReference type="EMBL" id="KV876902">
    <property type="protein sequence ID" value="RZR75534.1"/>
    <property type="molecule type" value="Genomic_DNA"/>
</dbReference>
<organism evidence="2">
    <name type="scientific">Ensete ventricosum</name>
    <name type="common">Abyssinian banana</name>
    <name type="synonym">Musa ensete</name>
    <dbReference type="NCBI Taxonomy" id="4639"/>
    <lineage>
        <taxon>Eukaryota</taxon>
        <taxon>Viridiplantae</taxon>
        <taxon>Streptophyta</taxon>
        <taxon>Embryophyta</taxon>
        <taxon>Tracheophyta</taxon>
        <taxon>Spermatophyta</taxon>
        <taxon>Magnoliopsida</taxon>
        <taxon>Liliopsida</taxon>
        <taxon>Zingiberales</taxon>
        <taxon>Musaceae</taxon>
        <taxon>Ensete</taxon>
    </lineage>
</organism>
<sequence length="89" mass="9886">MVKVDFSGHLSLAEKKSADMVGMARRGGLARAGTTEEMGHKLSLDNEREIGRDCSSCRLRGRTLQKGGARRTPRNQQGKEWMVGEQIQQ</sequence>
<reference evidence="2" key="1">
    <citation type="journal article" date="2018" name="Data Brief">
        <title>Genome sequence data from 17 accessions of Ensete ventricosum, a staple food crop for millions in Ethiopia.</title>
        <authorList>
            <person name="Yemataw Z."/>
            <person name="Muzemil S."/>
            <person name="Ambachew D."/>
            <person name="Tripathi L."/>
            <person name="Tesfaye K."/>
            <person name="Chala A."/>
            <person name="Farbos A."/>
            <person name="O'Neill P."/>
            <person name="Moore K."/>
            <person name="Grant M."/>
            <person name="Studholme D.J."/>
        </authorList>
    </citation>
    <scope>NUCLEOTIDE SEQUENCE [LARGE SCALE GENOMIC DNA]</scope>
    <source>
        <tissue evidence="2">Leaf</tissue>
    </source>
</reference>
<dbReference type="AlphaFoldDB" id="A0A445MMQ5"/>
<protein>
    <submittedName>
        <fullName evidence="2">Uncharacterized protein</fullName>
    </submittedName>
</protein>
<gene>
    <name evidence="2" type="ORF">BHM03_00060403</name>
</gene>
<evidence type="ECO:0000313" key="2">
    <source>
        <dbReference type="EMBL" id="RZR75534.1"/>
    </source>
</evidence>
<accession>A0A445MMQ5</accession>
<feature type="compositionally biased region" description="Basic residues" evidence="1">
    <location>
        <begin position="63"/>
        <end position="73"/>
    </location>
</feature>
<feature type="region of interest" description="Disordered" evidence="1">
    <location>
        <begin position="63"/>
        <end position="89"/>
    </location>
</feature>
<proteinExistence type="predicted"/>